<keyword evidence="1" id="KW-1003">Cell membrane</keyword>
<name>A0ABX2T6S6_9PROT</name>
<keyword evidence="8" id="KW-1185">Reference proteome</keyword>
<accession>A0ABX2T6S6</accession>
<dbReference type="Proteomes" id="UP000584642">
    <property type="component" value="Unassembled WGS sequence"/>
</dbReference>
<keyword evidence="3" id="KW-0479">Metal-binding</keyword>
<evidence type="ECO:0000256" key="1">
    <source>
        <dbReference type="ARBA" id="ARBA00022475"/>
    </source>
</evidence>
<evidence type="ECO:0000259" key="6">
    <source>
        <dbReference type="Pfam" id="PF00149"/>
    </source>
</evidence>
<dbReference type="SUPFAM" id="SSF56300">
    <property type="entry name" value="Metallo-dependent phosphatases"/>
    <property type="match status" value="1"/>
</dbReference>
<keyword evidence="2" id="KW-0997">Cell inner membrane</keyword>
<evidence type="ECO:0000256" key="2">
    <source>
        <dbReference type="ARBA" id="ARBA00022519"/>
    </source>
</evidence>
<keyword evidence="5" id="KW-0464">Manganese</keyword>
<feature type="domain" description="Calcineurin-like phosphoesterase" evidence="6">
    <location>
        <begin position="10"/>
        <end position="210"/>
    </location>
</feature>
<keyword evidence="4" id="KW-0472">Membrane</keyword>
<proteinExistence type="predicted"/>
<dbReference type="Pfam" id="PF00149">
    <property type="entry name" value="Metallophos"/>
    <property type="match status" value="1"/>
</dbReference>
<comment type="caution">
    <text evidence="7">The sequence shown here is derived from an EMBL/GenBank/DDBJ whole genome shotgun (WGS) entry which is preliminary data.</text>
</comment>
<dbReference type="EMBL" id="JABFDB010000002">
    <property type="protein sequence ID" value="NYZ19495.1"/>
    <property type="molecule type" value="Genomic_DNA"/>
</dbReference>
<sequence>MSTSPDRRYRTVWISDVHLGTRGCQAARLLDFLRECEAETLYLVGDIVDVWRLRRRRFWPQEHSDVVQKLLRKARRGTRVILVPGNHDDVLHDYVGLEFGQILIKPDHIHETADGRRLLVIHGDQFDTVVARAPWLAHLGTHALAVSQLVNQWFNWWRRVFGYPYWSLSGYLKHKVKHRAAFIAKFDAALVLEAERRGVDGVVCGHIHHPEIRQIGAITYYNDGDWVDSCTALVEDENGQLELIRWPEPSRRAAPEPETEPATGVAARLKRLRRLVPTA</sequence>
<reference evidence="7 8" key="1">
    <citation type="submission" date="2020-05" db="EMBL/GenBank/DDBJ databases">
        <title>Azospirillum oleiclasticum sp. nov, a nitrogen-fixing and heavy crude oil-emulsifying bacterium isolated from the crude oil of Yumen Oilfield.</title>
        <authorList>
            <person name="Wu D."/>
            <person name="Cai M."/>
            <person name="Zhang X."/>
        </authorList>
    </citation>
    <scope>NUCLEOTIDE SEQUENCE [LARGE SCALE GENOMIC DNA]</scope>
    <source>
        <strain evidence="7 8">ROY-1-1-2</strain>
    </source>
</reference>
<dbReference type="RefSeq" id="WP_180281234.1">
    <property type="nucleotide sequence ID" value="NZ_JABFDB010000002.1"/>
</dbReference>
<dbReference type="CDD" id="cd07398">
    <property type="entry name" value="MPP_YbbF-LpxH"/>
    <property type="match status" value="1"/>
</dbReference>
<dbReference type="PANTHER" id="PTHR34990">
    <property type="entry name" value="UDP-2,3-DIACYLGLUCOSAMINE HYDROLASE-RELATED"/>
    <property type="match status" value="1"/>
</dbReference>
<evidence type="ECO:0000313" key="8">
    <source>
        <dbReference type="Proteomes" id="UP000584642"/>
    </source>
</evidence>
<dbReference type="InterPro" id="IPR029052">
    <property type="entry name" value="Metallo-depent_PP-like"/>
</dbReference>
<evidence type="ECO:0000256" key="4">
    <source>
        <dbReference type="ARBA" id="ARBA00023136"/>
    </source>
</evidence>
<dbReference type="InterPro" id="IPR043461">
    <property type="entry name" value="LpxH-like"/>
</dbReference>
<organism evidence="7 8">
    <name type="scientific">Azospirillum oleiclasticum</name>
    <dbReference type="NCBI Taxonomy" id="2735135"/>
    <lineage>
        <taxon>Bacteria</taxon>
        <taxon>Pseudomonadati</taxon>
        <taxon>Pseudomonadota</taxon>
        <taxon>Alphaproteobacteria</taxon>
        <taxon>Rhodospirillales</taxon>
        <taxon>Azospirillaceae</taxon>
        <taxon>Azospirillum</taxon>
    </lineage>
</organism>
<evidence type="ECO:0000256" key="3">
    <source>
        <dbReference type="ARBA" id="ARBA00022723"/>
    </source>
</evidence>
<dbReference type="InterPro" id="IPR004843">
    <property type="entry name" value="Calcineurin-like_PHP"/>
</dbReference>
<gene>
    <name evidence="7" type="ORF">HND93_07215</name>
</gene>
<evidence type="ECO:0000313" key="7">
    <source>
        <dbReference type="EMBL" id="NYZ19495.1"/>
    </source>
</evidence>
<dbReference type="PANTHER" id="PTHR34990:SF2">
    <property type="entry name" value="BLL8164 PROTEIN"/>
    <property type="match status" value="1"/>
</dbReference>
<evidence type="ECO:0000256" key="5">
    <source>
        <dbReference type="ARBA" id="ARBA00023211"/>
    </source>
</evidence>
<protein>
    <submittedName>
        <fullName evidence="7">UDP-2,3-diacylglucosamine diphosphatase</fullName>
    </submittedName>
</protein>
<dbReference type="Gene3D" id="3.60.21.10">
    <property type="match status" value="1"/>
</dbReference>